<evidence type="ECO:0000313" key="2">
    <source>
        <dbReference type="EMBL" id="WEK34016.1"/>
    </source>
</evidence>
<feature type="chain" id="PRO_5042570557" description="T9SS type A sorting domain-containing protein" evidence="1">
    <location>
        <begin position="23"/>
        <end position="190"/>
    </location>
</feature>
<dbReference type="AlphaFoldDB" id="A0AAJ5WLB7"/>
<name>A0AAJ5WLB7_9BACT</name>
<evidence type="ECO:0008006" key="4">
    <source>
        <dbReference type="Google" id="ProtNLM"/>
    </source>
</evidence>
<accession>A0AAJ5WLB7</accession>
<sequence length="190" mass="21394">MQQIYKPGIASLLVLLTKLSMAQMSVTPYVFNASGGSYGNVNGYFQFEWSIGELTIVDPFANADSTLTVMNGVLQPCTDKLGRTPQMLIFSPMDYKLFPNPTKGRFELDFFVRETGRMELQLTDLSGKVLEKRTYEYKGCCRIEHFDITTHPDGMYFVIATLYPDGKRPGDNQQVVRHSGFKVFKTSGGQ</sequence>
<protein>
    <recommendedName>
        <fullName evidence="4">T9SS type A sorting domain-containing protein</fullName>
    </recommendedName>
</protein>
<gene>
    <name evidence="2" type="ORF">P0Y53_16130</name>
</gene>
<feature type="signal peptide" evidence="1">
    <location>
        <begin position="1"/>
        <end position="22"/>
    </location>
</feature>
<evidence type="ECO:0000256" key="1">
    <source>
        <dbReference type="SAM" id="SignalP"/>
    </source>
</evidence>
<dbReference type="Proteomes" id="UP001220610">
    <property type="component" value="Chromosome"/>
</dbReference>
<keyword evidence="1" id="KW-0732">Signal</keyword>
<evidence type="ECO:0000313" key="3">
    <source>
        <dbReference type="Proteomes" id="UP001220610"/>
    </source>
</evidence>
<dbReference type="EMBL" id="CP119311">
    <property type="protein sequence ID" value="WEK34016.1"/>
    <property type="molecule type" value="Genomic_DNA"/>
</dbReference>
<proteinExistence type="predicted"/>
<reference evidence="2" key="1">
    <citation type="submission" date="2023-03" db="EMBL/GenBank/DDBJ databases">
        <title>Andean soil-derived lignocellulolytic bacterial consortium as a source of novel taxa and putative plastic-active enzymes.</title>
        <authorList>
            <person name="Diaz-Garcia L."/>
            <person name="Chuvochina M."/>
            <person name="Feuerriegel G."/>
            <person name="Bunk B."/>
            <person name="Sproer C."/>
            <person name="Streit W.R."/>
            <person name="Rodriguez L.M."/>
            <person name="Overmann J."/>
            <person name="Jimenez D.J."/>
        </authorList>
    </citation>
    <scope>NUCLEOTIDE SEQUENCE</scope>
    <source>
        <strain evidence="2">MAG 7</strain>
    </source>
</reference>
<organism evidence="2 3">
    <name type="scientific">Candidatus Pseudobacter hemicellulosilyticus</name>
    <dbReference type="NCBI Taxonomy" id="3121375"/>
    <lineage>
        <taxon>Bacteria</taxon>
        <taxon>Pseudomonadati</taxon>
        <taxon>Bacteroidota</taxon>
        <taxon>Chitinophagia</taxon>
        <taxon>Chitinophagales</taxon>
        <taxon>Chitinophagaceae</taxon>
        <taxon>Pseudobacter</taxon>
    </lineage>
</organism>